<keyword evidence="6 10" id="KW-0653">Protein transport</keyword>
<sequence>MLQTFLHIIHVIACLFLILVVLLQQGRGGGMGSAFGGASAQVFGGRGAGNFLTRLTAICAAVFMATSMSLAYLSSAGDRELREIENSQDQ</sequence>
<dbReference type="GO" id="GO:0065002">
    <property type="term" value="P:intracellular protein transmembrane transport"/>
    <property type="evidence" value="ECO:0007669"/>
    <property type="project" value="TreeGrafter"/>
</dbReference>
<reference evidence="11 12" key="1">
    <citation type="submission" date="2013-05" db="EMBL/GenBank/DDBJ databases">
        <title>Genome assembly of Chondromyces apiculatus DSM 436.</title>
        <authorList>
            <person name="Sharma G."/>
            <person name="Khatri I."/>
            <person name="Kaur C."/>
            <person name="Mayilraj S."/>
            <person name="Subramanian S."/>
        </authorList>
    </citation>
    <scope>NUCLEOTIDE SEQUENCE [LARGE SCALE GENOMIC DNA]</scope>
    <source>
        <strain evidence="11 12">DSM 436</strain>
    </source>
</reference>
<dbReference type="eggNOG" id="COG1314">
    <property type="taxonomic scope" value="Bacteria"/>
</dbReference>
<keyword evidence="5 10" id="KW-0812">Transmembrane</keyword>
<dbReference type="EMBL" id="ASRX01000049">
    <property type="protein sequence ID" value="EYF03275.1"/>
    <property type="molecule type" value="Genomic_DNA"/>
</dbReference>
<proteinExistence type="inferred from homology"/>
<organism evidence="11 12">
    <name type="scientific">Chondromyces apiculatus DSM 436</name>
    <dbReference type="NCBI Taxonomy" id="1192034"/>
    <lineage>
        <taxon>Bacteria</taxon>
        <taxon>Pseudomonadati</taxon>
        <taxon>Myxococcota</taxon>
        <taxon>Polyangia</taxon>
        <taxon>Polyangiales</taxon>
        <taxon>Polyangiaceae</taxon>
        <taxon>Chondromyces</taxon>
    </lineage>
</organism>
<evidence type="ECO:0000256" key="8">
    <source>
        <dbReference type="ARBA" id="ARBA00023010"/>
    </source>
</evidence>
<keyword evidence="3 10" id="KW-0813">Transport</keyword>
<evidence type="ECO:0000256" key="7">
    <source>
        <dbReference type="ARBA" id="ARBA00022989"/>
    </source>
</evidence>
<evidence type="ECO:0000256" key="6">
    <source>
        <dbReference type="ARBA" id="ARBA00022927"/>
    </source>
</evidence>
<dbReference type="RefSeq" id="WP_044246436.1">
    <property type="nucleotide sequence ID" value="NZ_ASRX01000049.1"/>
</dbReference>
<evidence type="ECO:0000256" key="1">
    <source>
        <dbReference type="ARBA" id="ARBA00004651"/>
    </source>
</evidence>
<comment type="function">
    <text evidence="10">Involved in protein export. Participates in an early event of protein translocation.</text>
</comment>
<keyword evidence="7 10" id="KW-1133">Transmembrane helix</keyword>
<accession>A0A017T348</accession>
<protein>
    <recommendedName>
        <fullName evidence="10">Protein-export membrane protein SecG</fullName>
    </recommendedName>
</protein>
<evidence type="ECO:0000256" key="9">
    <source>
        <dbReference type="ARBA" id="ARBA00023136"/>
    </source>
</evidence>
<dbReference type="PRINTS" id="PR01651">
    <property type="entry name" value="SECGEXPORT"/>
</dbReference>
<dbReference type="AlphaFoldDB" id="A0A017T348"/>
<keyword evidence="12" id="KW-1185">Reference proteome</keyword>
<comment type="caution">
    <text evidence="11">The sequence shown here is derived from an EMBL/GenBank/DDBJ whole genome shotgun (WGS) entry which is preliminary data.</text>
</comment>
<evidence type="ECO:0000256" key="3">
    <source>
        <dbReference type="ARBA" id="ARBA00022448"/>
    </source>
</evidence>
<dbReference type="GO" id="GO:0015450">
    <property type="term" value="F:protein-transporting ATPase activity"/>
    <property type="evidence" value="ECO:0007669"/>
    <property type="project" value="UniProtKB-UniRule"/>
</dbReference>
<dbReference type="NCBIfam" id="TIGR00810">
    <property type="entry name" value="secG"/>
    <property type="match status" value="1"/>
</dbReference>
<keyword evidence="4 10" id="KW-1003">Cell membrane</keyword>
<evidence type="ECO:0000313" key="12">
    <source>
        <dbReference type="Proteomes" id="UP000019678"/>
    </source>
</evidence>
<dbReference type="GO" id="GO:0005886">
    <property type="term" value="C:plasma membrane"/>
    <property type="evidence" value="ECO:0007669"/>
    <property type="project" value="UniProtKB-SubCell"/>
</dbReference>
<dbReference type="PANTHER" id="PTHR34182">
    <property type="entry name" value="PROTEIN-EXPORT MEMBRANE PROTEIN SECG"/>
    <property type="match status" value="1"/>
</dbReference>
<keyword evidence="9 10" id="KW-0472">Membrane</keyword>
<dbReference type="GO" id="GO:0043952">
    <property type="term" value="P:protein transport by the Sec complex"/>
    <property type="evidence" value="ECO:0007669"/>
    <property type="project" value="TreeGrafter"/>
</dbReference>
<gene>
    <name evidence="11" type="ORF">CAP_5779</name>
</gene>
<dbReference type="Pfam" id="PF03840">
    <property type="entry name" value="SecG"/>
    <property type="match status" value="1"/>
</dbReference>
<name>A0A017T348_9BACT</name>
<dbReference type="STRING" id="1192034.CAP_5779"/>
<comment type="subcellular location">
    <subcellularLocation>
        <location evidence="1 10">Cell membrane</location>
        <topology evidence="1 10">Multi-pass membrane protein</topology>
    </subcellularLocation>
</comment>
<evidence type="ECO:0000256" key="4">
    <source>
        <dbReference type="ARBA" id="ARBA00022475"/>
    </source>
</evidence>
<evidence type="ECO:0000256" key="10">
    <source>
        <dbReference type="RuleBase" id="RU365087"/>
    </source>
</evidence>
<dbReference type="Proteomes" id="UP000019678">
    <property type="component" value="Unassembled WGS sequence"/>
</dbReference>
<dbReference type="InterPro" id="IPR004692">
    <property type="entry name" value="SecG"/>
</dbReference>
<evidence type="ECO:0000313" key="11">
    <source>
        <dbReference type="EMBL" id="EYF03275.1"/>
    </source>
</evidence>
<dbReference type="OrthoDB" id="121323at2"/>
<comment type="caution">
    <text evidence="10">Lacks conserved residue(s) required for the propagation of feature annotation.</text>
</comment>
<evidence type="ECO:0000256" key="5">
    <source>
        <dbReference type="ARBA" id="ARBA00022692"/>
    </source>
</evidence>
<dbReference type="GO" id="GO:0009306">
    <property type="term" value="P:protein secretion"/>
    <property type="evidence" value="ECO:0007669"/>
    <property type="project" value="UniProtKB-UniRule"/>
</dbReference>
<evidence type="ECO:0000256" key="2">
    <source>
        <dbReference type="ARBA" id="ARBA00008445"/>
    </source>
</evidence>
<dbReference type="PANTHER" id="PTHR34182:SF1">
    <property type="entry name" value="PROTEIN-EXPORT MEMBRANE PROTEIN SECG"/>
    <property type="match status" value="1"/>
</dbReference>
<feature type="transmembrane region" description="Helical" evidence="10">
    <location>
        <begin position="50"/>
        <end position="73"/>
    </location>
</feature>
<comment type="similarity">
    <text evidence="2 10">Belongs to the SecG family.</text>
</comment>
<keyword evidence="8 10" id="KW-0811">Translocation</keyword>